<keyword evidence="3" id="KW-1185">Reference proteome</keyword>
<accession>B0JJF7</accession>
<evidence type="ECO:0000313" key="3">
    <source>
        <dbReference type="Proteomes" id="UP000001510"/>
    </source>
</evidence>
<keyword evidence="1" id="KW-1133">Transmembrane helix</keyword>
<sequence>MANNKLTSCCINKVFCSQFVIISVNHFNFDGVHLISRSNVHINHTPLIETCSHFLIHFEQIPFKLCPIHLKRAKGKLSIRPNMIIIINGVSFICIFCPMKIKSIFRGMIFDHIFV</sequence>
<keyword evidence="1" id="KW-0812">Transmembrane</keyword>
<dbReference type="KEGG" id="mar:MAE_27770"/>
<feature type="transmembrane region" description="Helical" evidence="1">
    <location>
        <begin position="79"/>
        <end position="99"/>
    </location>
</feature>
<gene>
    <name evidence="2" type="ordered locus">MAE_27770</name>
</gene>
<name>B0JJF7_MICAN</name>
<dbReference type="AlphaFoldDB" id="B0JJF7"/>
<dbReference type="Proteomes" id="UP000001510">
    <property type="component" value="Chromosome"/>
</dbReference>
<dbReference type="PaxDb" id="449447-MAE_27770"/>
<proteinExistence type="predicted"/>
<dbReference type="EnsemblBacteria" id="BAG02599">
    <property type="protein sequence ID" value="BAG02599"/>
    <property type="gene ID" value="MAE_27770"/>
</dbReference>
<protein>
    <submittedName>
        <fullName evidence="2">Uncharacterized protein</fullName>
    </submittedName>
</protein>
<organism evidence="2 3">
    <name type="scientific">Microcystis aeruginosa (strain NIES-843 / IAM M-2473)</name>
    <dbReference type="NCBI Taxonomy" id="449447"/>
    <lineage>
        <taxon>Bacteria</taxon>
        <taxon>Bacillati</taxon>
        <taxon>Cyanobacteriota</taxon>
        <taxon>Cyanophyceae</taxon>
        <taxon>Oscillatoriophycideae</taxon>
        <taxon>Chroococcales</taxon>
        <taxon>Microcystaceae</taxon>
        <taxon>Microcystis</taxon>
    </lineage>
</organism>
<evidence type="ECO:0000313" key="2">
    <source>
        <dbReference type="EMBL" id="BAG02599.1"/>
    </source>
</evidence>
<reference evidence="2 3" key="1">
    <citation type="journal article" date="2007" name="DNA Res.">
        <title>Complete genomic structure of the bloom-forming toxic cyanobacterium Microcystis aeruginosa NIES-843.</title>
        <authorList>
            <person name="Kaneko T."/>
            <person name="Nakajima N."/>
            <person name="Okamoto S."/>
            <person name="Suzuki I."/>
            <person name="Tanabe Y."/>
            <person name="Tamaoki M."/>
            <person name="Nakamura Y."/>
            <person name="Kasai F."/>
            <person name="Watanabe A."/>
            <person name="Kawashima K."/>
            <person name="Kishida Y."/>
            <person name="Ono A."/>
            <person name="Shimizu Y."/>
            <person name="Takahashi C."/>
            <person name="Minami C."/>
            <person name="Fujishiro T."/>
            <person name="Kohara M."/>
            <person name="Katoh M."/>
            <person name="Nakazaki N."/>
            <person name="Nakayama S."/>
            <person name="Yamada M."/>
            <person name="Tabata S."/>
            <person name="Watanabe M.M."/>
        </authorList>
    </citation>
    <scope>NUCLEOTIDE SEQUENCE [LARGE SCALE GENOMIC DNA]</scope>
    <source>
        <strain evidence="3">NIES-843 / IAM M-247</strain>
    </source>
</reference>
<keyword evidence="1" id="KW-0472">Membrane</keyword>
<dbReference type="HOGENOM" id="CLU_2106138_0_0_3"/>
<evidence type="ECO:0000256" key="1">
    <source>
        <dbReference type="SAM" id="Phobius"/>
    </source>
</evidence>
<dbReference type="EMBL" id="AP009552">
    <property type="protein sequence ID" value="BAG02599.1"/>
    <property type="molecule type" value="Genomic_DNA"/>
</dbReference>